<evidence type="ECO:0000313" key="10">
    <source>
        <dbReference type="EMBL" id="VAI11128.1"/>
    </source>
</evidence>
<dbReference type="EMBL" id="LT934118">
    <property type="protein sequence ID" value="VAI11128.1"/>
    <property type="molecule type" value="Genomic_DNA"/>
</dbReference>
<evidence type="ECO:0000256" key="4">
    <source>
        <dbReference type="ARBA" id="ARBA00022729"/>
    </source>
</evidence>
<organism evidence="10 11">
    <name type="scientific">Triticum turgidum subsp. durum</name>
    <name type="common">Durum wheat</name>
    <name type="synonym">Triticum durum</name>
    <dbReference type="NCBI Taxonomy" id="4567"/>
    <lineage>
        <taxon>Eukaryota</taxon>
        <taxon>Viridiplantae</taxon>
        <taxon>Streptophyta</taxon>
        <taxon>Embryophyta</taxon>
        <taxon>Tracheophyta</taxon>
        <taxon>Spermatophyta</taxon>
        <taxon>Magnoliopsida</taxon>
        <taxon>Liliopsida</taxon>
        <taxon>Poales</taxon>
        <taxon>Poaceae</taxon>
        <taxon>BOP clade</taxon>
        <taxon>Pooideae</taxon>
        <taxon>Triticodae</taxon>
        <taxon>Triticeae</taxon>
        <taxon>Triticinae</taxon>
        <taxon>Triticum</taxon>
    </lineage>
</organism>
<comment type="similarity">
    <text evidence="2">Belongs to the expansin family. Expansin B subfamily.</text>
</comment>
<name>A0A9R0TC53_TRITD</name>
<protein>
    <submittedName>
        <fullName evidence="10">Uncharacterized protein</fullName>
    </submittedName>
</protein>
<gene>
    <name evidence="9" type="ORF">TRITD_4Bv1G199480</name>
    <name evidence="10" type="ORF">TRITD_4Bv1G199490</name>
</gene>
<evidence type="ECO:0000256" key="3">
    <source>
        <dbReference type="ARBA" id="ARBA00022525"/>
    </source>
</evidence>
<dbReference type="PANTHER" id="PTHR31692">
    <property type="entry name" value="EXPANSIN-B3"/>
    <property type="match status" value="1"/>
</dbReference>
<dbReference type="PROSITE" id="PS50842">
    <property type="entry name" value="EXPANSIN_EG45"/>
    <property type="match status" value="1"/>
</dbReference>
<dbReference type="Proteomes" id="UP000324705">
    <property type="component" value="Chromosome 4B"/>
</dbReference>
<dbReference type="SUPFAM" id="SSF50685">
    <property type="entry name" value="Barwin-like endoglucanases"/>
    <property type="match status" value="1"/>
</dbReference>
<dbReference type="InterPro" id="IPR005795">
    <property type="entry name" value="LolPI"/>
</dbReference>
<dbReference type="PANTHER" id="PTHR31692:SF21">
    <property type="entry name" value="EXPANSIN-B1"/>
    <property type="match status" value="1"/>
</dbReference>
<dbReference type="Pfam" id="PF01357">
    <property type="entry name" value="Expansin_C"/>
    <property type="match status" value="1"/>
</dbReference>
<comment type="subcellular location">
    <subcellularLocation>
        <location evidence="1">Secreted</location>
    </subcellularLocation>
</comment>
<keyword evidence="4 6" id="KW-0732">Signal</keyword>
<dbReference type="GO" id="GO:0005576">
    <property type="term" value="C:extracellular region"/>
    <property type="evidence" value="ECO:0007669"/>
    <property type="project" value="UniProtKB-SubCell"/>
</dbReference>
<evidence type="ECO:0000256" key="6">
    <source>
        <dbReference type="SAM" id="SignalP"/>
    </source>
</evidence>
<dbReference type="PROSITE" id="PS50843">
    <property type="entry name" value="EXPANSIN_CBD"/>
    <property type="match status" value="1"/>
</dbReference>
<evidence type="ECO:0000313" key="11">
    <source>
        <dbReference type="Proteomes" id="UP000324705"/>
    </source>
</evidence>
<accession>A0A9R0TC53</accession>
<dbReference type="InterPro" id="IPR036749">
    <property type="entry name" value="Expansin_CBD_sf"/>
</dbReference>
<feature type="domain" description="Expansin-like CBD" evidence="8">
    <location>
        <begin position="121"/>
        <end position="202"/>
    </location>
</feature>
<dbReference type="InterPro" id="IPR036908">
    <property type="entry name" value="RlpA-like_sf"/>
</dbReference>
<dbReference type="InterPro" id="IPR007117">
    <property type="entry name" value="Expansin_CBD"/>
</dbReference>
<sequence>MASSSSSVLLVAAVVAAVVCGAHGIPKVPPGPNITASPASYGNKWLDAKTTWVTITDKNEEPIAPYHFDLSGHAFGSMAKKGEEQKLRDAGEVEIKFRRVKCKYPPGTKVNFHVEKSSNENYLALVIKFLQGDGDVVGVDIKQKGEDKWTELNESWGAVWRIDTPHKLIGPFSVRYTTEGGTKTVVEDVIPKGWKADTSYEAKGGY</sequence>
<proteinExistence type="inferred from homology"/>
<keyword evidence="11" id="KW-1185">Reference proteome</keyword>
<dbReference type="AlphaFoldDB" id="A0A9R0TC53"/>
<dbReference type="Gramene" id="TRITD4Bv1G199490.2">
    <property type="protein sequence ID" value="TRITD4Bv1G199490.2"/>
    <property type="gene ID" value="TRITD4Bv1G199490"/>
</dbReference>
<evidence type="ECO:0000256" key="2">
    <source>
        <dbReference type="ARBA" id="ARBA00005650"/>
    </source>
</evidence>
<dbReference type="EMBL" id="LT934118">
    <property type="protein sequence ID" value="VAI11126.1"/>
    <property type="molecule type" value="Genomic_DNA"/>
</dbReference>
<keyword evidence="3" id="KW-0964">Secreted</keyword>
<dbReference type="SUPFAM" id="SSF49590">
    <property type="entry name" value="PHL pollen allergen"/>
    <property type="match status" value="1"/>
</dbReference>
<dbReference type="PRINTS" id="PR00829">
    <property type="entry name" value="LOLP1ALLERGN"/>
</dbReference>
<dbReference type="Gene3D" id="2.60.40.760">
    <property type="entry name" value="Expansin, cellulose-binding-like domain"/>
    <property type="match status" value="1"/>
</dbReference>
<feature type="signal peptide" evidence="6">
    <location>
        <begin position="1"/>
        <end position="24"/>
    </location>
</feature>
<evidence type="ECO:0000313" key="9">
    <source>
        <dbReference type="EMBL" id="VAI11126.1"/>
    </source>
</evidence>
<evidence type="ECO:0000259" key="7">
    <source>
        <dbReference type="PROSITE" id="PS50842"/>
    </source>
</evidence>
<keyword evidence="5" id="KW-0325">Glycoprotein</keyword>
<dbReference type="Gene3D" id="2.40.40.10">
    <property type="entry name" value="RlpA-like domain"/>
    <property type="match status" value="1"/>
</dbReference>
<reference evidence="10 11" key="1">
    <citation type="submission" date="2017-09" db="EMBL/GenBank/DDBJ databases">
        <authorList>
            <consortium name="International Durum Wheat Genome Sequencing Consortium (IDWGSC)"/>
            <person name="Milanesi L."/>
        </authorList>
    </citation>
    <scope>NUCLEOTIDE SEQUENCE [LARGE SCALE GENOMIC DNA]</scope>
    <source>
        <strain evidence="11">cv. Svevo</strain>
    </source>
</reference>
<evidence type="ECO:0000256" key="1">
    <source>
        <dbReference type="ARBA" id="ARBA00004613"/>
    </source>
</evidence>
<evidence type="ECO:0000256" key="5">
    <source>
        <dbReference type="ARBA" id="ARBA00023180"/>
    </source>
</evidence>
<evidence type="ECO:0000259" key="8">
    <source>
        <dbReference type="PROSITE" id="PS50843"/>
    </source>
</evidence>
<dbReference type="InterPro" id="IPR007112">
    <property type="entry name" value="Expansin/allergen_DPBB_dom"/>
</dbReference>
<dbReference type="Gramene" id="TRITD4Bv1G199480.2">
    <property type="protein sequence ID" value="TRITD4Bv1G199480.2"/>
    <property type="gene ID" value="TRITD4Bv1G199480"/>
</dbReference>
<feature type="chain" id="PRO_5040655451" evidence="6">
    <location>
        <begin position="25"/>
        <end position="206"/>
    </location>
</feature>
<feature type="domain" description="Expansin-like EG45" evidence="7">
    <location>
        <begin position="20"/>
        <end position="107"/>
    </location>
</feature>